<dbReference type="InterPro" id="IPR007451">
    <property type="entry name" value="HflD"/>
</dbReference>
<dbReference type="GO" id="GO:0005737">
    <property type="term" value="C:cytoplasm"/>
    <property type="evidence" value="ECO:0007669"/>
    <property type="project" value="UniProtKB-SubCell"/>
</dbReference>
<dbReference type="EMBL" id="FMBA01000031">
    <property type="protein sequence ID" value="SCC14761.1"/>
    <property type="molecule type" value="Genomic_DNA"/>
</dbReference>
<dbReference type="OrthoDB" id="9788031at2"/>
<reference evidence="6" key="1">
    <citation type="submission" date="2016-08" db="EMBL/GenBank/DDBJ databases">
        <authorList>
            <person name="Varghese N."/>
            <person name="Submissions Spin"/>
        </authorList>
    </citation>
    <scope>NUCLEOTIDE SEQUENCE [LARGE SCALE GENOMIC DNA]</scope>
    <source>
        <strain evidence="6">R-53144</strain>
    </source>
</reference>
<sequence>MNNKYHHIAIALAGATQSAILVPQLANTGVCSATLYEQAIKSIFKTSPKTTDDVYDGIKNVKTGLQTLIQLLSSGQKEQTQIIRYLFGALSITSKLLKNKDALDKIDQRLKRISGLYSDMSEQTVSINVDDLSYSLAGIYSDIISPISTKIKVIGKIEFLQNTLVQAKVRTALLGCVRSAILWYQVGGNRFQFLFCRKRICKAAQELLDQINCAN</sequence>
<dbReference type="NCBIfam" id="NF001246">
    <property type="entry name" value="PRK00218.1-2"/>
    <property type="match status" value="1"/>
</dbReference>
<dbReference type="GO" id="GO:0005886">
    <property type="term" value="C:plasma membrane"/>
    <property type="evidence" value="ECO:0007669"/>
    <property type="project" value="UniProtKB-SubCell"/>
</dbReference>
<accession>A0A1C4C6Q0</accession>
<gene>
    <name evidence="4" type="primary">hflD</name>
    <name evidence="5" type="ORF">GA0061080_10317</name>
</gene>
<dbReference type="STRING" id="1798183.GA0061080_10317"/>
<dbReference type="HAMAP" id="MF_00695">
    <property type="entry name" value="HflD_protein"/>
    <property type="match status" value="1"/>
</dbReference>
<organism evidence="5 6">
    <name type="scientific">Gilliamella intestini</name>
    <dbReference type="NCBI Taxonomy" id="1798183"/>
    <lineage>
        <taxon>Bacteria</taxon>
        <taxon>Pseudomonadati</taxon>
        <taxon>Pseudomonadota</taxon>
        <taxon>Gammaproteobacteria</taxon>
        <taxon>Orbales</taxon>
        <taxon>Orbaceae</taxon>
        <taxon>Gilliamella</taxon>
    </lineage>
</organism>
<dbReference type="Pfam" id="PF04356">
    <property type="entry name" value="DUF489"/>
    <property type="match status" value="1"/>
</dbReference>
<comment type="similarity">
    <text evidence="4">Belongs to the HflD family.</text>
</comment>
<comment type="subcellular location">
    <subcellularLocation>
        <location evidence="4">Cytoplasm</location>
    </subcellularLocation>
    <subcellularLocation>
        <location evidence="4">Cell membrane</location>
        <topology evidence="4">Peripheral membrane protein</topology>
        <orientation evidence="4">Cytoplasmic side</orientation>
    </subcellularLocation>
</comment>
<dbReference type="PANTHER" id="PTHR38100:SF1">
    <property type="entry name" value="HIGH FREQUENCY LYSOGENIZATION PROTEIN HFLD"/>
    <property type="match status" value="1"/>
</dbReference>
<dbReference type="RefSeq" id="WP_091124137.1">
    <property type="nucleotide sequence ID" value="NZ_FMBA01000031.1"/>
</dbReference>
<keyword evidence="3 4" id="KW-0472">Membrane</keyword>
<dbReference type="SUPFAM" id="SSF101322">
    <property type="entry name" value="YcfC-like"/>
    <property type="match status" value="1"/>
</dbReference>
<evidence type="ECO:0000313" key="5">
    <source>
        <dbReference type="EMBL" id="SCC14761.1"/>
    </source>
</evidence>
<name>A0A1C4C6Q0_9GAMM</name>
<evidence type="ECO:0000256" key="3">
    <source>
        <dbReference type="ARBA" id="ARBA00023136"/>
    </source>
</evidence>
<evidence type="ECO:0000256" key="1">
    <source>
        <dbReference type="ARBA" id="ARBA00022475"/>
    </source>
</evidence>
<proteinExistence type="inferred from homology"/>
<evidence type="ECO:0000256" key="4">
    <source>
        <dbReference type="HAMAP-Rule" id="MF_00695"/>
    </source>
</evidence>
<dbReference type="AlphaFoldDB" id="A0A1C4C6Q0"/>
<dbReference type="InterPro" id="IPR035932">
    <property type="entry name" value="HflD-like_sf"/>
</dbReference>
<keyword evidence="1 4" id="KW-1003">Cell membrane</keyword>
<evidence type="ECO:0000256" key="2">
    <source>
        <dbReference type="ARBA" id="ARBA00022490"/>
    </source>
</evidence>
<dbReference type="PANTHER" id="PTHR38100">
    <property type="entry name" value="HIGH FREQUENCY LYSOGENIZATION PROTEIN HFLD"/>
    <property type="match status" value="1"/>
</dbReference>
<keyword evidence="6" id="KW-1185">Reference proteome</keyword>
<dbReference type="Gene3D" id="1.10.3890.10">
    <property type="entry name" value="HflD-like"/>
    <property type="match status" value="1"/>
</dbReference>
<dbReference type="Proteomes" id="UP000199698">
    <property type="component" value="Unassembled WGS sequence"/>
</dbReference>
<evidence type="ECO:0000313" key="6">
    <source>
        <dbReference type="Proteomes" id="UP000199698"/>
    </source>
</evidence>
<keyword evidence="2 4" id="KW-0963">Cytoplasm</keyword>
<protein>
    <recommendedName>
        <fullName evidence="4">High frequency lysogenization protein HflD homolog</fullName>
    </recommendedName>
</protein>